<evidence type="ECO:0000256" key="1">
    <source>
        <dbReference type="SAM" id="SignalP"/>
    </source>
</evidence>
<dbReference type="STRING" id="502025.Hoch_1323"/>
<dbReference type="InterPro" id="IPR050452">
    <property type="entry name" value="Metacaspase"/>
</dbReference>
<keyword evidence="4" id="KW-1185">Reference proteome</keyword>
<feature type="domain" description="Peptidase C14 caspase" evidence="2">
    <location>
        <begin position="3"/>
        <end position="157"/>
    </location>
</feature>
<feature type="chain" id="PRO_5003010900" evidence="1">
    <location>
        <begin position="22"/>
        <end position="666"/>
    </location>
</feature>
<evidence type="ECO:0000313" key="4">
    <source>
        <dbReference type="Proteomes" id="UP000001880"/>
    </source>
</evidence>
<dbReference type="PANTHER" id="PTHR48104">
    <property type="entry name" value="METACASPASE-4"/>
    <property type="match status" value="1"/>
</dbReference>
<sequence length="666" mass="71725">MMKRALLIGAPLAHSATHALAGVANDIDRAGEILRLYGFHCDDVLFGERATRDGIVARLEALIAETQADDAVVIYFSGHGGRVVNTGIVKDLPGGDYRPGAHQFLVPEDYQPKAQTFTGILDFELRYLVARLAARTENVSVILDCCHSGGAIRAPGRPTPKALDEKSLKPHTVHLNRVIRERLVQLRESLAASRAPRLTQDAHPHLVRIEAAHEFRLAYETRINNRQQGVLTAAWADTLWRYRGLAVSWQALASEIQARARAFVPMQYVHIDGPTERRLFSLAREPARHSLAIVQERDGTLWLDGGRFQGVASGARFAVLPPTSTESDIDSALAEVRAVEVMPERTRVELATAADDIPRWQGLHAWPLHARGAWTGVAVRAQTAAVCAALLRAIEASQRMHLCPDSDGPVATVIELSSDEGSRIAVLDGHGVCVSPPVATPERALALVERLQRAALVRMLGSGTDEHALPIPLALRLERADGIGGTCRHLAEGRTEPPSELLLASAGAQVHAIVENHGSAIATDTQDVYLTMFCIAADGRVERVSKQQSSGIRLCGGAKHRLEYELGAGGASLPEYRAADSSTSGYGLHSLIVVATDRQQELRNLETWSGEGSAAKLQPGVLDLTASKRAPARRGSASASGPLRYAVLRVDLRVAAAVAGRDAPTL</sequence>
<dbReference type="Gene3D" id="3.40.50.1460">
    <property type="match status" value="1"/>
</dbReference>
<name>D0LTI6_HALO1</name>
<protein>
    <submittedName>
        <fullName evidence="3">Peptidase C14 caspase catalytic subunit p20</fullName>
    </submittedName>
</protein>
<dbReference type="GO" id="GO:0004197">
    <property type="term" value="F:cysteine-type endopeptidase activity"/>
    <property type="evidence" value="ECO:0007669"/>
    <property type="project" value="InterPro"/>
</dbReference>
<evidence type="ECO:0000259" key="2">
    <source>
        <dbReference type="Pfam" id="PF00656"/>
    </source>
</evidence>
<dbReference type="OrthoDB" id="9759662at2"/>
<dbReference type="Pfam" id="PF00656">
    <property type="entry name" value="Peptidase_C14"/>
    <property type="match status" value="1"/>
</dbReference>
<dbReference type="InterPro" id="IPR011600">
    <property type="entry name" value="Pept_C14_caspase"/>
</dbReference>
<dbReference type="HOGENOM" id="CLU_018527_0_0_7"/>
<evidence type="ECO:0000313" key="3">
    <source>
        <dbReference type="EMBL" id="ACY13881.1"/>
    </source>
</evidence>
<dbReference type="EMBL" id="CP001804">
    <property type="protein sequence ID" value="ACY13881.1"/>
    <property type="molecule type" value="Genomic_DNA"/>
</dbReference>
<dbReference type="KEGG" id="hoh:Hoch_1323"/>
<keyword evidence="1" id="KW-0732">Signal</keyword>
<dbReference type="GO" id="GO:0006508">
    <property type="term" value="P:proteolysis"/>
    <property type="evidence" value="ECO:0007669"/>
    <property type="project" value="InterPro"/>
</dbReference>
<feature type="signal peptide" evidence="1">
    <location>
        <begin position="1"/>
        <end position="21"/>
    </location>
</feature>
<organism evidence="3 4">
    <name type="scientific">Haliangium ochraceum (strain DSM 14365 / JCM 11303 / SMP-2)</name>
    <dbReference type="NCBI Taxonomy" id="502025"/>
    <lineage>
        <taxon>Bacteria</taxon>
        <taxon>Pseudomonadati</taxon>
        <taxon>Myxococcota</taxon>
        <taxon>Polyangia</taxon>
        <taxon>Haliangiales</taxon>
        <taxon>Kofleriaceae</taxon>
        <taxon>Haliangium</taxon>
    </lineage>
</organism>
<dbReference type="PANTHER" id="PTHR48104:SF30">
    <property type="entry name" value="METACASPASE-1"/>
    <property type="match status" value="1"/>
</dbReference>
<proteinExistence type="predicted"/>
<reference evidence="3 4" key="1">
    <citation type="journal article" date="2010" name="Stand. Genomic Sci.">
        <title>Complete genome sequence of Haliangium ochraceum type strain (SMP-2).</title>
        <authorList>
            <consortium name="US DOE Joint Genome Institute (JGI-PGF)"/>
            <person name="Ivanova N."/>
            <person name="Daum C."/>
            <person name="Lang E."/>
            <person name="Abt B."/>
            <person name="Kopitz M."/>
            <person name="Saunders E."/>
            <person name="Lapidus A."/>
            <person name="Lucas S."/>
            <person name="Glavina Del Rio T."/>
            <person name="Nolan M."/>
            <person name="Tice H."/>
            <person name="Copeland A."/>
            <person name="Cheng J.F."/>
            <person name="Chen F."/>
            <person name="Bruce D."/>
            <person name="Goodwin L."/>
            <person name="Pitluck S."/>
            <person name="Mavromatis K."/>
            <person name="Pati A."/>
            <person name="Mikhailova N."/>
            <person name="Chen A."/>
            <person name="Palaniappan K."/>
            <person name="Land M."/>
            <person name="Hauser L."/>
            <person name="Chang Y.J."/>
            <person name="Jeffries C.D."/>
            <person name="Detter J.C."/>
            <person name="Brettin T."/>
            <person name="Rohde M."/>
            <person name="Goker M."/>
            <person name="Bristow J."/>
            <person name="Markowitz V."/>
            <person name="Eisen J.A."/>
            <person name="Hugenholtz P."/>
            <person name="Kyrpides N.C."/>
            <person name="Klenk H.P."/>
        </authorList>
    </citation>
    <scope>NUCLEOTIDE SEQUENCE [LARGE SCALE GENOMIC DNA]</scope>
    <source>
        <strain evidence="4">DSM 14365 / CIP 107738 / JCM 11303 / AJ 13395 / SMP-2</strain>
    </source>
</reference>
<dbReference type="Proteomes" id="UP000001880">
    <property type="component" value="Chromosome"/>
</dbReference>
<accession>D0LTI6</accession>
<dbReference type="AlphaFoldDB" id="D0LTI6"/>
<dbReference type="GO" id="GO:0005737">
    <property type="term" value="C:cytoplasm"/>
    <property type="evidence" value="ECO:0007669"/>
    <property type="project" value="TreeGrafter"/>
</dbReference>
<dbReference type="RefSeq" id="WP_012826490.1">
    <property type="nucleotide sequence ID" value="NC_013440.1"/>
</dbReference>
<gene>
    <name evidence="3" type="ordered locus">Hoch_1323</name>
</gene>
<dbReference type="eggNOG" id="COG4249">
    <property type="taxonomic scope" value="Bacteria"/>
</dbReference>